<protein>
    <submittedName>
        <fullName evidence="1">Restriction endonuclease, type II, Bpu10I</fullName>
    </submittedName>
</protein>
<dbReference type="AlphaFoldDB" id="A0A0F7EF84"/>
<dbReference type="GO" id="GO:0004519">
    <property type="term" value="F:endonuclease activity"/>
    <property type="evidence" value="ECO:0007669"/>
    <property type="project" value="UniProtKB-KW"/>
</dbReference>
<organism evidence="1">
    <name type="scientific">Brevibacillus laterosporus</name>
    <name type="common">Bacillus laterosporus</name>
    <dbReference type="NCBI Taxonomy" id="1465"/>
    <lineage>
        <taxon>Bacteria</taxon>
        <taxon>Bacillati</taxon>
        <taxon>Bacillota</taxon>
        <taxon>Bacilli</taxon>
        <taxon>Bacillales</taxon>
        <taxon>Paenibacillaceae</taxon>
        <taxon>Brevibacillus</taxon>
    </lineage>
</organism>
<name>A0A0F7EF84_BRELA</name>
<keyword evidence="1" id="KW-0255">Endonuclease</keyword>
<accession>A0A0F7EF84</accession>
<dbReference type="RefSeq" id="WP_031412028.1">
    <property type="nucleotide sequence ID" value="NZ_CP011074.1"/>
</dbReference>
<dbReference type="InterPro" id="IPR018577">
    <property type="entry name" value="Restrct_endonuc_II_Bpu10I"/>
</dbReference>
<dbReference type="REBASE" id="111304">
    <property type="entry name" value="BlaB9ORF6000P"/>
</dbReference>
<dbReference type="Pfam" id="PF09549">
    <property type="entry name" value="RE_Bpu10I"/>
    <property type="match status" value="1"/>
</dbReference>
<evidence type="ECO:0000313" key="1">
    <source>
        <dbReference type="EMBL" id="AKF93248.1"/>
    </source>
</evidence>
<sequence>MYVHGLNLLQKEQHKTKYQDDVSRQYLKEIRERYELWKTKNEQLKGPFIEVKEVDFNIIEQRVALFTEYKDFIDQQHYAEQFDSRSNLHSSVLEEFIFYLFKDMVGEFSKSALIGKAATYKDLFFVHGNYAEMVQIPGAQIEEKDHDFVIGVDIEAEFKCAGSTVPEKQHFRIPAVAIECKTYLDKTMLEGSSNAAAQLKAGNPNAIYIVVSEWLKLTEKVNLKKYKVDQIYVLRKQKNTDREFRYQEGYIKNPIYSDVAFHLFNMVRDHLTTDWHGGVNYGLERGVLI</sequence>
<proteinExistence type="predicted"/>
<dbReference type="EMBL" id="CP011074">
    <property type="protein sequence ID" value="AKF93248.1"/>
    <property type="molecule type" value="Genomic_DNA"/>
</dbReference>
<keyword evidence="1" id="KW-0540">Nuclease</keyword>
<keyword evidence="1" id="KW-0378">Hydrolase</keyword>
<gene>
    <name evidence="1" type="ORF">EX87_05995</name>
</gene>
<reference evidence="1" key="1">
    <citation type="submission" date="2015-03" db="EMBL/GenBank/DDBJ databases">
        <title>MIGS Cultured Bacterial/Archaeal sample from Brevibacillus laterosporus.</title>
        <authorList>
            <person name="Zeng D."/>
            <person name="Zhu L."/>
            <person name="Dong G."/>
            <person name="Ye W."/>
            <person name="Ren D."/>
            <person name="Wu L."/>
            <person name="Xu J."/>
            <person name="Li G."/>
            <person name="Guo L."/>
        </authorList>
    </citation>
    <scope>NUCLEOTIDE SEQUENCE</scope>
    <source>
        <strain evidence="1">B9</strain>
    </source>
</reference>